<organism evidence="1 2">
    <name type="scientific">Acropora cervicornis</name>
    <name type="common">Staghorn coral</name>
    <dbReference type="NCBI Taxonomy" id="6130"/>
    <lineage>
        <taxon>Eukaryota</taxon>
        <taxon>Metazoa</taxon>
        <taxon>Cnidaria</taxon>
        <taxon>Anthozoa</taxon>
        <taxon>Hexacorallia</taxon>
        <taxon>Scleractinia</taxon>
        <taxon>Astrocoeniina</taxon>
        <taxon>Acroporidae</taxon>
        <taxon>Acropora</taxon>
    </lineage>
</organism>
<dbReference type="Gene3D" id="3.40.50.2000">
    <property type="entry name" value="Glycogen Phosphorylase B"/>
    <property type="match status" value="1"/>
</dbReference>
<dbReference type="EMBL" id="JARQWQ010000015">
    <property type="protein sequence ID" value="KAK2566962.1"/>
    <property type="molecule type" value="Genomic_DNA"/>
</dbReference>
<dbReference type="Proteomes" id="UP001249851">
    <property type="component" value="Unassembled WGS sequence"/>
</dbReference>
<reference evidence="1" key="2">
    <citation type="journal article" date="2023" name="Science">
        <title>Genomic signatures of disease resistance in endangered staghorn corals.</title>
        <authorList>
            <person name="Vollmer S.V."/>
            <person name="Selwyn J.D."/>
            <person name="Despard B.A."/>
            <person name="Roesel C.L."/>
        </authorList>
    </citation>
    <scope>NUCLEOTIDE SEQUENCE</scope>
    <source>
        <strain evidence="1">K2</strain>
    </source>
</reference>
<comment type="caution">
    <text evidence="1">The sequence shown here is derived from an EMBL/GenBank/DDBJ whole genome shotgun (WGS) entry which is preliminary data.</text>
</comment>
<dbReference type="Pfam" id="PF20706">
    <property type="entry name" value="GT4-conflict"/>
    <property type="match status" value="1"/>
</dbReference>
<protein>
    <recommendedName>
        <fullName evidence="3">Glycosyltransferase</fullName>
    </recommendedName>
</protein>
<reference evidence="1" key="1">
    <citation type="journal article" date="2023" name="G3 (Bethesda)">
        <title>Whole genome assembly and annotation of the endangered Caribbean coral Acropora cervicornis.</title>
        <authorList>
            <person name="Selwyn J.D."/>
            <person name="Vollmer S.V."/>
        </authorList>
    </citation>
    <scope>NUCLEOTIDE SEQUENCE</scope>
    <source>
        <strain evidence="1">K2</strain>
    </source>
</reference>
<evidence type="ECO:0008006" key="3">
    <source>
        <dbReference type="Google" id="ProtNLM"/>
    </source>
</evidence>
<evidence type="ECO:0000313" key="2">
    <source>
        <dbReference type="Proteomes" id="UP001249851"/>
    </source>
</evidence>
<evidence type="ECO:0000313" key="1">
    <source>
        <dbReference type="EMBL" id="KAK2566962.1"/>
    </source>
</evidence>
<gene>
    <name evidence="1" type="ORF">P5673_008724</name>
</gene>
<dbReference type="AlphaFoldDB" id="A0AAD9QSX7"/>
<proteinExistence type="predicted"/>
<sequence>MILLHALKDTMVNAGISEKQLTVQEFSGADEAWKVLLGEVDLLKPSKSEGFGMSGLRAIAGELPVLISGNCGLAIALKKLPSGYKHVVDSQDPQVWAKRI</sequence>
<accession>A0AAD9QSX7</accession>
<keyword evidence="2" id="KW-1185">Reference proteome</keyword>
<name>A0AAD9QSX7_ACRCE</name>